<protein>
    <submittedName>
        <fullName evidence="1">Uncharacterized protein</fullName>
    </submittedName>
</protein>
<dbReference type="AlphaFoldDB" id="A0A6N3GYJ8"/>
<accession>A0A6N3GYJ8</accession>
<evidence type="ECO:0000313" key="1">
    <source>
        <dbReference type="EMBL" id="VYU69172.1"/>
    </source>
</evidence>
<gene>
    <name evidence="1" type="ORF">ELLFYP34_00786</name>
</gene>
<name>A0A6N3GYJ8_EUBLI</name>
<organism evidence="1">
    <name type="scientific">Eubacterium limosum</name>
    <dbReference type="NCBI Taxonomy" id="1736"/>
    <lineage>
        <taxon>Bacteria</taxon>
        <taxon>Bacillati</taxon>
        <taxon>Bacillota</taxon>
        <taxon>Clostridia</taxon>
        <taxon>Eubacteriales</taxon>
        <taxon>Eubacteriaceae</taxon>
        <taxon>Eubacterium</taxon>
    </lineage>
</organism>
<dbReference type="EMBL" id="CACRTR010000023">
    <property type="protein sequence ID" value="VYU69172.1"/>
    <property type="molecule type" value="Genomic_DNA"/>
</dbReference>
<reference evidence="1" key="1">
    <citation type="submission" date="2019-11" db="EMBL/GenBank/DDBJ databases">
        <authorList>
            <person name="Feng L."/>
        </authorList>
    </citation>
    <scope>NUCLEOTIDE SEQUENCE</scope>
    <source>
        <strain evidence="1">ElimosumLFYP34</strain>
    </source>
</reference>
<proteinExistence type="predicted"/>
<sequence length="72" mass="8638">MCRAPYTKDGCTLYYLLNNIIYIDYRAFFYFDTNKKFSKSAGHSLVFLKKIIYLQQRSIGYFQIILKASKRF</sequence>